<accession>A0A6A2ZTL2</accession>
<protein>
    <submittedName>
        <fullName evidence="2">Uncharacterized protein</fullName>
    </submittedName>
</protein>
<gene>
    <name evidence="2" type="ORF">F3Y22_tig00110733pilonHSYRG00003</name>
</gene>
<feature type="region of interest" description="Disordered" evidence="1">
    <location>
        <begin position="34"/>
        <end position="59"/>
    </location>
</feature>
<dbReference type="PANTHER" id="PTHR10775:SF177">
    <property type="entry name" value="TNP2, PARTIAL"/>
    <property type="match status" value="1"/>
</dbReference>
<evidence type="ECO:0000256" key="1">
    <source>
        <dbReference type="SAM" id="MobiDB-lite"/>
    </source>
</evidence>
<evidence type="ECO:0000313" key="2">
    <source>
        <dbReference type="EMBL" id="KAE8695113.1"/>
    </source>
</evidence>
<dbReference type="Proteomes" id="UP000436088">
    <property type="component" value="Unassembled WGS sequence"/>
</dbReference>
<keyword evidence="3" id="KW-1185">Reference proteome</keyword>
<feature type="compositionally biased region" description="Polar residues" evidence="1">
    <location>
        <begin position="34"/>
        <end position="52"/>
    </location>
</feature>
<reference evidence="2" key="1">
    <citation type="submission" date="2019-09" db="EMBL/GenBank/DDBJ databases">
        <title>Draft genome information of white flower Hibiscus syriacus.</title>
        <authorList>
            <person name="Kim Y.-M."/>
        </authorList>
    </citation>
    <scope>NUCLEOTIDE SEQUENCE [LARGE SCALE GENOMIC DNA]</scope>
    <source>
        <strain evidence="2">YM2019G1</strain>
    </source>
</reference>
<evidence type="ECO:0000313" key="3">
    <source>
        <dbReference type="Proteomes" id="UP000436088"/>
    </source>
</evidence>
<dbReference type="PANTHER" id="PTHR10775">
    <property type="entry name" value="OS08G0208400 PROTEIN"/>
    <property type="match status" value="1"/>
</dbReference>
<name>A0A6A2ZTL2_HIBSY</name>
<sequence length="292" mass="34732">MDRSWMSRTNRFITQYQEGIRAFLNLAKQNTDSSDDYTQWTHHGESFQPNSDQQHDFNDNNHISEEVQQEHGAMFEMLDDIQKSAFIGINIESSSTNTEIDEPEGEVEKFRKLLNDAQRELYPGCKYSNSSFLMKMIHNKTITNSSVKYFDLNLKLFKDTLPKDETLPESYYQVKKLLRDLGMGYINIEACMNDCILYWKQYEHFDQCPNCQASRWKFGLGKHRKIARKIVKYFPLKPRLQRLFMSKDVAEDMRWHKEKRINDYVIRHPADATAWQEFDKENDWFALDSRSV</sequence>
<comment type="caution">
    <text evidence="2">The sequence shown here is derived from an EMBL/GenBank/DDBJ whole genome shotgun (WGS) entry which is preliminary data.</text>
</comment>
<organism evidence="2 3">
    <name type="scientific">Hibiscus syriacus</name>
    <name type="common">Rose of Sharon</name>
    <dbReference type="NCBI Taxonomy" id="106335"/>
    <lineage>
        <taxon>Eukaryota</taxon>
        <taxon>Viridiplantae</taxon>
        <taxon>Streptophyta</taxon>
        <taxon>Embryophyta</taxon>
        <taxon>Tracheophyta</taxon>
        <taxon>Spermatophyta</taxon>
        <taxon>Magnoliopsida</taxon>
        <taxon>eudicotyledons</taxon>
        <taxon>Gunneridae</taxon>
        <taxon>Pentapetalae</taxon>
        <taxon>rosids</taxon>
        <taxon>malvids</taxon>
        <taxon>Malvales</taxon>
        <taxon>Malvaceae</taxon>
        <taxon>Malvoideae</taxon>
        <taxon>Hibiscus</taxon>
    </lineage>
</organism>
<proteinExistence type="predicted"/>
<dbReference type="EMBL" id="VEPZ02001094">
    <property type="protein sequence ID" value="KAE8695113.1"/>
    <property type="molecule type" value="Genomic_DNA"/>
</dbReference>
<dbReference type="AlphaFoldDB" id="A0A6A2ZTL2"/>